<dbReference type="AlphaFoldDB" id="A0AAV5U9C6"/>
<proteinExistence type="predicted"/>
<dbReference type="PANTHER" id="PTHR23020:SF20">
    <property type="entry name" value="CHK KINASE-LIKE DOMAIN-CONTAINING PROTEIN"/>
    <property type="match status" value="1"/>
</dbReference>
<dbReference type="Gene3D" id="3.90.1200.10">
    <property type="match status" value="1"/>
</dbReference>
<dbReference type="Pfam" id="PF02958">
    <property type="entry name" value="EcKL"/>
    <property type="match status" value="1"/>
</dbReference>
<dbReference type="Proteomes" id="UP001432027">
    <property type="component" value="Unassembled WGS sequence"/>
</dbReference>
<reference evidence="1" key="1">
    <citation type="submission" date="2023-10" db="EMBL/GenBank/DDBJ databases">
        <title>Genome assembly of Pristionchus species.</title>
        <authorList>
            <person name="Yoshida K."/>
            <person name="Sommer R.J."/>
        </authorList>
    </citation>
    <scope>NUCLEOTIDE SEQUENCE</scope>
    <source>
        <strain evidence="1">RS0144</strain>
    </source>
</reference>
<gene>
    <name evidence="1" type="ORF">PENTCL1PPCAC_25154</name>
</gene>
<dbReference type="SUPFAM" id="SSF56112">
    <property type="entry name" value="Protein kinase-like (PK-like)"/>
    <property type="match status" value="1"/>
</dbReference>
<protein>
    <recommendedName>
        <fullName evidence="3">Phosphotransferase</fullName>
    </recommendedName>
</protein>
<dbReference type="InterPro" id="IPR052961">
    <property type="entry name" value="Oxido-Kinase-like_Enzymes"/>
</dbReference>
<evidence type="ECO:0000313" key="2">
    <source>
        <dbReference type="Proteomes" id="UP001432027"/>
    </source>
</evidence>
<evidence type="ECO:0000313" key="1">
    <source>
        <dbReference type="EMBL" id="GMT02980.1"/>
    </source>
</evidence>
<dbReference type="PANTHER" id="PTHR23020">
    <property type="entry name" value="UNCHARACTERIZED NUCLEAR HORMONE RECEPTOR-RELATED"/>
    <property type="match status" value="1"/>
</dbReference>
<keyword evidence="2" id="KW-1185">Reference proteome</keyword>
<name>A0AAV5U9C6_9BILA</name>
<dbReference type="InterPro" id="IPR004119">
    <property type="entry name" value="EcKL"/>
</dbReference>
<accession>A0AAV5U9C6</accession>
<dbReference type="InterPro" id="IPR011009">
    <property type="entry name" value="Kinase-like_dom_sf"/>
</dbReference>
<organism evidence="1 2">
    <name type="scientific">Pristionchus entomophagus</name>
    <dbReference type="NCBI Taxonomy" id="358040"/>
    <lineage>
        <taxon>Eukaryota</taxon>
        <taxon>Metazoa</taxon>
        <taxon>Ecdysozoa</taxon>
        <taxon>Nematoda</taxon>
        <taxon>Chromadorea</taxon>
        <taxon>Rhabditida</taxon>
        <taxon>Rhabditina</taxon>
        <taxon>Diplogasteromorpha</taxon>
        <taxon>Diplogasteroidea</taxon>
        <taxon>Neodiplogasteridae</taxon>
        <taxon>Pristionchus</taxon>
    </lineage>
</organism>
<dbReference type="EMBL" id="BTSX01000006">
    <property type="protein sequence ID" value="GMT02980.1"/>
    <property type="molecule type" value="Genomic_DNA"/>
</dbReference>
<evidence type="ECO:0008006" key="3">
    <source>
        <dbReference type="Google" id="ProtNLM"/>
    </source>
</evidence>
<sequence length="127" mass="14584">MLYESDRSNVQLIVIIDWQSFTIGNALFDISLLCAISLTPEVRKTNEHALVEFYWREMQQKCAAKGTSFIIDLDTARKLYPHCLQWGAVVLAMMVFLRRLVAAEPDEIREDGPLIARLRAILEDITE</sequence>
<feature type="non-terminal residue" evidence="1">
    <location>
        <position position="127"/>
    </location>
</feature>
<comment type="caution">
    <text evidence="1">The sequence shown here is derived from an EMBL/GenBank/DDBJ whole genome shotgun (WGS) entry which is preliminary data.</text>
</comment>